<dbReference type="RefSeq" id="WP_044825042.1">
    <property type="nucleotide sequence ID" value="NZ_CP009687.1"/>
</dbReference>
<comment type="similarity">
    <text evidence="2">Belongs to the HAD-like hydrolase superfamily. SerB family.</text>
</comment>
<dbReference type="AlphaFoldDB" id="A0A0D8I937"/>
<gene>
    <name evidence="6" type="primary">mtnX</name>
    <name evidence="6" type="ORF">CACET_c22050</name>
</gene>
<dbReference type="NCBIfam" id="TIGR01488">
    <property type="entry name" value="HAD-SF-IB"/>
    <property type="match status" value="1"/>
</dbReference>
<evidence type="ECO:0000256" key="2">
    <source>
        <dbReference type="ARBA" id="ARBA00009184"/>
    </source>
</evidence>
<evidence type="ECO:0000256" key="4">
    <source>
        <dbReference type="ARBA" id="ARBA00022801"/>
    </source>
</evidence>
<dbReference type="PANTHER" id="PTHR43344:SF21">
    <property type="entry name" value="POLYOL PHOSPHATE PHOSPHATASE PYP1"/>
    <property type="match status" value="1"/>
</dbReference>
<dbReference type="OrthoDB" id="9804940at2"/>
<dbReference type="Gene3D" id="3.90.1470.20">
    <property type="match status" value="1"/>
</dbReference>
<keyword evidence="5" id="KW-0460">Magnesium</keyword>
<evidence type="ECO:0000313" key="7">
    <source>
        <dbReference type="Proteomes" id="UP000035704"/>
    </source>
</evidence>
<dbReference type="InterPro" id="IPR016965">
    <property type="entry name" value="Pase_PHOSPHO-typ"/>
</dbReference>
<keyword evidence="4 6" id="KW-0378">Hydrolase</keyword>
<dbReference type="STRING" id="84022.CACET_c22050"/>
<dbReference type="GO" id="GO:0008195">
    <property type="term" value="F:phosphatidate phosphatase activity"/>
    <property type="evidence" value="ECO:0007669"/>
    <property type="project" value="UniProtKB-EC"/>
</dbReference>
<organism evidence="6 7">
    <name type="scientific">Clostridium aceticum</name>
    <dbReference type="NCBI Taxonomy" id="84022"/>
    <lineage>
        <taxon>Bacteria</taxon>
        <taxon>Bacillati</taxon>
        <taxon>Bacillota</taxon>
        <taxon>Clostridia</taxon>
        <taxon>Eubacteriales</taxon>
        <taxon>Clostridiaceae</taxon>
        <taxon>Clostridium</taxon>
    </lineage>
</organism>
<evidence type="ECO:0000256" key="5">
    <source>
        <dbReference type="ARBA" id="ARBA00022842"/>
    </source>
</evidence>
<evidence type="ECO:0000313" key="6">
    <source>
        <dbReference type="EMBL" id="AKL95651.1"/>
    </source>
</evidence>
<dbReference type="KEGG" id="cace:CACET_c22050"/>
<dbReference type="GO" id="GO:0000287">
    <property type="term" value="F:magnesium ion binding"/>
    <property type="evidence" value="ECO:0007669"/>
    <property type="project" value="TreeGrafter"/>
</dbReference>
<dbReference type="Gene3D" id="3.40.50.1000">
    <property type="entry name" value="HAD superfamily/HAD-like"/>
    <property type="match status" value="1"/>
</dbReference>
<name>A0A0D8I937_9CLOT</name>
<dbReference type="InterPro" id="IPR036412">
    <property type="entry name" value="HAD-like_sf"/>
</dbReference>
<dbReference type="SUPFAM" id="SSF56784">
    <property type="entry name" value="HAD-like"/>
    <property type="match status" value="1"/>
</dbReference>
<dbReference type="EC" id="3.1.3.4" evidence="6"/>
<evidence type="ECO:0000256" key="3">
    <source>
        <dbReference type="ARBA" id="ARBA00022723"/>
    </source>
</evidence>
<reference evidence="6 7" key="1">
    <citation type="submission" date="2014-10" db="EMBL/GenBank/DDBJ databases">
        <title>Genome sequence of Clostridium aceticum DSM 1496.</title>
        <authorList>
            <person name="Poehlein A."/>
            <person name="Schiel-Bengelsdorf B."/>
            <person name="Gottschalk G."/>
            <person name="Duerre P."/>
            <person name="Daniel R."/>
        </authorList>
    </citation>
    <scope>NUCLEOTIDE SEQUENCE [LARGE SCALE GENOMIC DNA]</scope>
    <source>
        <strain evidence="6 7">DSM 1496</strain>
    </source>
</reference>
<dbReference type="GO" id="GO:0036424">
    <property type="term" value="F:L-phosphoserine phosphatase activity"/>
    <property type="evidence" value="ECO:0007669"/>
    <property type="project" value="TreeGrafter"/>
</dbReference>
<dbReference type="PANTHER" id="PTHR43344">
    <property type="entry name" value="PHOSPHOSERINE PHOSPHATASE"/>
    <property type="match status" value="1"/>
</dbReference>
<dbReference type="Pfam" id="PF06888">
    <property type="entry name" value="Put_Phosphatase"/>
    <property type="match status" value="1"/>
</dbReference>
<protein>
    <submittedName>
        <fullName evidence="6">2-hydroxy-3-keto-5-methylthiopentenyl-1-phosphate phosphatase MtnX</fullName>
        <ecNumber evidence="6">3.1.3.4</ecNumber>
    </submittedName>
</protein>
<dbReference type="InterPro" id="IPR023214">
    <property type="entry name" value="HAD_sf"/>
</dbReference>
<sequence>MEKVNYAFFVDFDGTITKRDVCEAIIMQLADSGWEEINKKWETKELSTLECAKETFKLFTRKDPEAFREIADTIEIEEGFKDFVTYCQAKGYPVYILSDGYDYYIEYILNKEGFTLPYYANQLTFSTSIEVTAPYSSKHCNLCGVCKTNLMEQLKKSSEKSIYIGDGSSDFCPVEKADYVFAKKKLLDHCLTLGRQVYGFDNFNDILNQMQYLEEEQK</sequence>
<evidence type="ECO:0000256" key="1">
    <source>
        <dbReference type="ARBA" id="ARBA00001946"/>
    </source>
</evidence>
<dbReference type="NCBIfam" id="TIGR01489">
    <property type="entry name" value="DKMTPPase-SF"/>
    <property type="match status" value="1"/>
</dbReference>
<proteinExistence type="inferred from homology"/>
<accession>A0A0D8I937</accession>
<dbReference type="GO" id="GO:0006564">
    <property type="term" value="P:L-serine biosynthetic process"/>
    <property type="evidence" value="ECO:0007669"/>
    <property type="project" value="TreeGrafter"/>
</dbReference>
<keyword evidence="3" id="KW-0479">Metal-binding</keyword>
<keyword evidence="7" id="KW-1185">Reference proteome</keyword>
<dbReference type="InterPro" id="IPR006384">
    <property type="entry name" value="HAD_hydro_PyrdxlP_Pase-like"/>
</dbReference>
<dbReference type="Proteomes" id="UP000035704">
    <property type="component" value="Chromosome"/>
</dbReference>
<dbReference type="InterPro" id="IPR050582">
    <property type="entry name" value="HAD-like_SerB"/>
</dbReference>
<dbReference type="GO" id="GO:0005737">
    <property type="term" value="C:cytoplasm"/>
    <property type="evidence" value="ECO:0007669"/>
    <property type="project" value="TreeGrafter"/>
</dbReference>
<dbReference type="EMBL" id="CP009687">
    <property type="protein sequence ID" value="AKL95651.1"/>
    <property type="molecule type" value="Genomic_DNA"/>
</dbReference>
<comment type="cofactor">
    <cofactor evidence="1">
        <name>Mg(2+)</name>
        <dbReference type="ChEBI" id="CHEBI:18420"/>
    </cofactor>
</comment>
<dbReference type="PATRIC" id="fig|84022.5.peg.504"/>